<dbReference type="STRING" id="1211777.BN77_p10934"/>
<dbReference type="EMBL" id="CANI01000037">
    <property type="protein sequence ID" value="CCM78277.1"/>
    <property type="molecule type" value="Genomic_DNA"/>
</dbReference>
<proteinExistence type="predicted"/>
<keyword evidence="2" id="KW-1185">Reference proteome</keyword>
<evidence type="ECO:0000313" key="1">
    <source>
        <dbReference type="EMBL" id="CCM78277.1"/>
    </source>
</evidence>
<reference evidence="1 2" key="1">
    <citation type="journal article" date="2013" name="Genome Announc.">
        <title>Draft Genome Sequence of Rhizobium mesoamericanum STM3625, a Nitrogen-Fixing Symbiont of Mimosa pudica Isolated in French Guiana (South America).</title>
        <authorList>
            <person name="Moulin L."/>
            <person name="Mornico D."/>
            <person name="Melkonian R."/>
            <person name="Klonowska A."/>
        </authorList>
    </citation>
    <scope>NUCLEOTIDE SEQUENCE [LARGE SCALE GENOMIC DNA]</scope>
    <source>
        <strain evidence="1 2">STM3625</strain>
    </source>
</reference>
<comment type="caution">
    <text evidence="1">The sequence shown here is derived from an EMBL/GenBank/DDBJ whole genome shotgun (WGS) entry which is preliminary data.</text>
</comment>
<accession>K0Q2B1</accession>
<dbReference type="HOGENOM" id="CLU_2791129_0_0_5"/>
<protein>
    <submittedName>
        <fullName evidence="1">Uncharacterized protein</fullName>
    </submittedName>
</protein>
<name>K0Q2B1_9HYPH</name>
<evidence type="ECO:0000313" key="2">
    <source>
        <dbReference type="Proteomes" id="UP000009319"/>
    </source>
</evidence>
<dbReference type="Proteomes" id="UP000009319">
    <property type="component" value="Unassembled WGS sequence"/>
</dbReference>
<sequence length="68" mass="7460">MQNASITDVCADVGPEHERGCLGQSAAGSRRRIYYHPLSEVSLVLTKSRLLKQALVDPFVVAEVGYQK</sequence>
<gene>
    <name evidence="1" type="ORF">BN77_p10934</name>
</gene>
<dbReference type="AlphaFoldDB" id="K0Q2B1"/>
<organism evidence="1 2">
    <name type="scientific">Rhizobium mesoamericanum STM3625</name>
    <dbReference type="NCBI Taxonomy" id="1211777"/>
    <lineage>
        <taxon>Bacteria</taxon>
        <taxon>Pseudomonadati</taxon>
        <taxon>Pseudomonadota</taxon>
        <taxon>Alphaproteobacteria</taxon>
        <taxon>Hyphomicrobiales</taxon>
        <taxon>Rhizobiaceae</taxon>
        <taxon>Rhizobium/Agrobacterium group</taxon>
        <taxon>Rhizobium</taxon>
    </lineage>
</organism>